<dbReference type="Proteomes" id="UP000070319">
    <property type="component" value="Unassembled WGS sequence"/>
</dbReference>
<gene>
    <name evidence="1" type="ORF">HMPREF2531_00361</name>
</gene>
<name>A0A139LUG3_9BACE</name>
<proteinExistence type="predicted"/>
<sequence length="93" mass="10368">MKRQLNRVSRQVDCSQLSKLLSVQRLWQAMTSEMGIMIHGKKAIPPRRGMCVVCNFRSSNGSKSRRLKAISDILGIIIALSRQLTANAAKVSK</sequence>
<organism evidence="1">
    <name type="scientific">Bacteroides intestinalis</name>
    <dbReference type="NCBI Taxonomy" id="329854"/>
    <lineage>
        <taxon>Bacteria</taxon>
        <taxon>Pseudomonadati</taxon>
        <taxon>Bacteroidota</taxon>
        <taxon>Bacteroidia</taxon>
        <taxon>Bacteroidales</taxon>
        <taxon>Bacteroidaceae</taxon>
        <taxon>Bacteroides</taxon>
    </lineage>
</organism>
<accession>A0A139LUG3</accession>
<comment type="caution">
    <text evidence="1">The sequence shown here is derived from an EMBL/GenBank/DDBJ whole genome shotgun (WGS) entry which is preliminary data.</text>
</comment>
<evidence type="ECO:0000313" key="1">
    <source>
        <dbReference type="EMBL" id="KXT55023.1"/>
    </source>
</evidence>
<dbReference type="EMBL" id="LTDF01000033">
    <property type="protein sequence ID" value="KXT55023.1"/>
    <property type="molecule type" value="Genomic_DNA"/>
</dbReference>
<reference evidence="1 2" key="1">
    <citation type="submission" date="2016-02" db="EMBL/GenBank/DDBJ databases">
        <authorList>
            <person name="Wen L."/>
            <person name="He K."/>
            <person name="Yang H."/>
        </authorList>
    </citation>
    <scope>NUCLEOTIDE SEQUENCE [LARGE SCALE GENOMIC DNA]</scope>
    <source>
        <strain evidence="1 2">KLE1704</strain>
    </source>
</reference>
<evidence type="ECO:0000313" key="2">
    <source>
        <dbReference type="Proteomes" id="UP000070319"/>
    </source>
</evidence>
<dbReference type="AlphaFoldDB" id="A0A139LUG3"/>
<protein>
    <submittedName>
        <fullName evidence="1">Uncharacterized protein</fullName>
    </submittedName>
</protein>